<dbReference type="PRINTS" id="PR00455">
    <property type="entry name" value="HTHTETR"/>
</dbReference>
<keyword evidence="3" id="KW-0804">Transcription</keyword>
<accession>A0ABS9L3M1</accession>
<protein>
    <submittedName>
        <fullName evidence="6">TetR/AcrR family transcriptional regulator</fullName>
    </submittedName>
</protein>
<name>A0ABS9L3M1_9MICC</name>
<feature type="DNA-binding region" description="H-T-H motif" evidence="4">
    <location>
        <begin position="34"/>
        <end position="53"/>
    </location>
</feature>
<evidence type="ECO:0000256" key="3">
    <source>
        <dbReference type="ARBA" id="ARBA00023163"/>
    </source>
</evidence>
<dbReference type="InterPro" id="IPR001647">
    <property type="entry name" value="HTH_TetR"/>
</dbReference>
<dbReference type="Pfam" id="PF21597">
    <property type="entry name" value="TetR_C_43"/>
    <property type="match status" value="1"/>
</dbReference>
<dbReference type="PROSITE" id="PS50977">
    <property type="entry name" value="HTH_TETR_2"/>
    <property type="match status" value="1"/>
</dbReference>
<dbReference type="InterPro" id="IPR009057">
    <property type="entry name" value="Homeodomain-like_sf"/>
</dbReference>
<dbReference type="InterPro" id="IPR049445">
    <property type="entry name" value="TetR_SbtR-like_C"/>
</dbReference>
<organism evidence="6 7">
    <name type="scientific">Arthrobacter hankyongi</name>
    <dbReference type="NCBI Taxonomy" id="2904801"/>
    <lineage>
        <taxon>Bacteria</taxon>
        <taxon>Bacillati</taxon>
        <taxon>Actinomycetota</taxon>
        <taxon>Actinomycetes</taxon>
        <taxon>Micrococcales</taxon>
        <taxon>Micrococcaceae</taxon>
        <taxon>Arthrobacter</taxon>
    </lineage>
</organism>
<comment type="caution">
    <text evidence="6">The sequence shown here is derived from an EMBL/GenBank/DDBJ whole genome shotgun (WGS) entry which is preliminary data.</text>
</comment>
<dbReference type="SUPFAM" id="SSF46689">
    <property type="entry name" value="Homeodomain-like"/>
    <property type="match status" value="1"/>
</dbReference>
<dbReference type="PANTHER" id="PTHR30055">
    <property type="entry name" value="HTH-TYPE TRANSCRIPTIONAL REGULATOR RUTR"/>
    <property type="match status" value="1"/>
</dbReference>
<evidence type="ECO:0000256" key="4">
    <source>
        <dbReference type="PROSITE-ProRule" id="PRU00335"/>
    </source>
</evidence>
<evidence type="ECO:0000259" key="5">
    <source>
        <dbReference type="PROSITE" id="PS50977"/>
    </source>
</evidence>
<dbReference type="Pfam" id="PF00440">
    <property type="entry name" value="TetR_N"/>
    <property type="match status" value="1"/>
</dbReference>
<sequence>MSTSRTMRADARKNYEALIKTARKHLSSQGVTTSLDAIAREAGVGVGTLYRHFPDRDHLIFAALNAQGEELRTAADLIRSAETGLERLERWLAQVQNYLSSYQGLPDSIAQALESGDKTPLAITCQEIIEITDGILADAQQEGTVRPGIKGQDLFETTLMTAWLISQEPERQRGLGGVGEILRHGYRS</sequence>
<feature type="domain" description="HTH tetR-type" evidence="5">
    <location>
        <begin position="12"/>
        <end position="71"/>
    </location>
</feature>
<reference evidence="6" key="1">
    <citation type="submission" date="2022-01" db="EMBL/GenBank/DDBJ databases">
        <authorList>
            <person name="Jo J.-H."/>
            <person name="Im W.-T."/>
        </authorList>
    </citation>
    <scope>NUCLEOTIDE SEQUENCE</scope>
    <source>
        <strain evidence="6">I2-34</strain>
    </source>
</reference>
<keyword evidence="1" id="KW-0805">Transcription regulation</keyword>
<keyword evidence="7" id="KW-1185">Reference proteome</keyword>
<dbReference type="PANTHER" id="PTHR30055:SF234">
    <property type="entry name" value="HTH-TYPE TRANSCRIPTIONAL REGULATOR BETI"/>
    <property type="match status" value="1"/>
</dbReference>
<evidence type="ECO:0000313" key="7">
    <source>
        <dbReference type="Proteomes" id="UP001165368"/>
    </source>
</evidence>
<dbReference type="Proteomes" id="UP001165368">
    <property type="component" value="Unassembled WGS sequence"/>
</dbReference>
<dbReference type="Gene3D" id="1.10.357.10">
    <property type="entry name" value="Tetracycline Repressor, domain 2"/>
    <property type="match status" value="1"/>
</dbReference>
<evidence type="ECO:0000313" key="6">
    <source>
        <dbReference type="EMBL" id="MCG2621242.1"/>
    </source>
</evidence>
<keyword evidence="2 4" id="KW-0238">DNA-binding</keyword>
<gene>
    <name evidence="6" type="ORF">LVY72_04855</name>
</gene>
<proteinExistence type="predicted"/>
<dbReference type="EMBL" id="JAKLTQ010000002">
    <property type="protein sequence ID" value="MCG2621242.1"/>
    <property type="molecule type" value="Genomic_DNA"/>
</dbReference>
<evidence type="ECO:0000256" key="1">
    <source>
        <dbReference type="ARBA" id="ARBA00023015"/>
    </source>
</evidence>
<evidence type="ECO:0000256" key="2">
    <source>
        <dbReference type="ARBA" id="ARBA00023125"/>
    </source>
</evidence>
<dbReference type="InterPro" id="IPR050109">
    <property type="entry name" value="HTH-type_TetR-like_transc_reg"/>
</dbReference>
<dbReference type="RefSeq" id="WP_237818348.1">
    <property type="nucleotide sequence ID" value="NZ_JAKLTQ010000002.1"/>
</dbReference>